<feature type="transmembrane region" description="Helical" evidence="1">
    <location>
        <begin position="46"/>
        <end position="65"/>
    </location>
</feature>
<comment type="caution">
    <text evidence="2">The sequence shown here is derived from an EMBL/GenBank/DDBJ whole genome shotgun (WGS) entry which is preliminary data.</text>
</comment>
<organism evidence="2 3">
    <name type="scientific">Streptomyces spirodelae</name>
    <dbReference type="NCBI Taxonomy" id="2812904"/>
    <lineage>
        <taxon>Bacteria</taxon>
        <taxon>Bacillati</taxon>
        <taxon>Actinomycetota</taxon>
        <taxon>Actinomycetes</taxon>
        <taxon>Kitasatosporales</taxon>
        <taxon>Streptomycetaceae</taxon>
        <taxon>Streptomyces</taxon>
    </lineage>
</organism>
<protein>
    <submittedName>
        <fullName evidence="2">ABC transporter</fullName>
    </submittedName>
</protein>
<evidence type="ECO:0000313" key="3">
    <source>
        <dbReference type="Proteomes" id="UP001518976"/>
    </source>
</evidence>
<accession>A0ABS3WRF4</accession>
<dbReference type="EMBL" id="JAFFZN010000005">
    <property type="protein sequence ID" value="MBO8185451.1"/>
    <property type="molecule type" value="Genomic_DNA"/>
</dbReference>
<name>A0ABS3WRF4_9ACTN</name>
<keyword evidence="3" id="KW-1185">Reference proteome</keyword>
<evidence type="ECO:0000256" key="1">
    <source>
        <dbReference type="SAM" id="Phobius"/>
    </source>
</evidence>
<proteinExistence type="predicted"/>
<dbReference type="Proteomes" id="UP001518976">
    <property type="component" value="Unassembled WGS sequence"/>
</dbReference>
<keyword evidence="1" id="KW-0472">Membrane</keyword>
<dbReference type="RefSeq" id="WP_209264262.1">
    <property type="nucleotide sequence ID" value="NZ_JAFFZN010000005.1"/>
</dbReference>
<reference evidence="2 3" key="1">
    <citation type="submission" date="2021-02" db="EMBL/GenBank/DDBJ databases">
        <title>Streptomyces spirodelae sp. nov., isolated from duckweed.</title>
        <authorList>
            <person name="Saimee Y."/>
            <person name="Duangmal K."/>
        </authorList>
    </citation>
    <scope>NUCLEOTIDE SEQUENCE [LARGE SCALE GENOMIC DNA]</scope>
    <source>
        <strain evidence="2 3">DW4-2</strain>
    </source>
</reference>
<feature type="transmembrane region" description="Helical" evidence="1">
    <location>
        <begin position="200"/>
        <end position="222"/>
    </location>
</feature>
<keyword evidence="1" id="KW-0812">Transmembrane</keyword>
<evidence type="ECO:0000313" key="2">
    <source>
        <dbReference type="EMBL" id="MBO8185451.1"/>
    </source>
</evidence>
<feature type="transmembrane region" description="Helical" evidence="1">
    <location>
        <begin position="85"/>
        <end position="113"/>
    </location>
</feature>
<feature type="transmembrane region" description="Helical" evidence="1">
    <location>
        <begin position="21"/>
        <end position="40"/>
    </location>
</feature>
<sequence length="225" mass="22059">MKATLALTRYQLALLVRSQRWLAPLLLYVGLLAVGVRAGQPVLDSLGLAAAALLPVAAWLVRGCVTAEPTAARHCAAAAAGAWRVHLAGVTAGAVMALLFGCTGAGVVAWLSAPRSTDGSAAVPLLPAVAAGLCGVLACVLTGAAVGALGNRPLIRSRGYAVCATLLGSVAALALGASPANAAVTGLVHGSTRGEVQVPWLALLAAVVVAGLAALAACVAAARRG</sequence>
<feature type="transmembrane region" description="Helical" evidence="1">
    <location>
        <begin position="160"/>
        <end position="180"/>
    </location>
</feature>
<gene>
    <name evidence="2" type="ORF">JW592_08245</name>
</gene>
<feature type="transmembrane region" description="Helical" evidence="1">
    <location>
        <begin position="125"/>
        <end position="148"/>
    </location>
</feature>
<keyword evidence="1" id="KW-1133">Transmembrane helix</keyword>